<feature type="compositionally biased region" description="Basic residues" evidence="1">
    <location>
        <begin position="96"/>
        <end position="110"/>
    </location>
</feature>
<reference evidence="2" key="1">
    <citation type="submission" date="2020-02" db="EMBL/GenBank/DDBJ databases">
        <authorList>
            <person name="Meier V. D."/>
        </authorList>
    </citation>
    <scope>NUCLEOTIDE SEQUENCE</scope>
    <source>
        <strain evidence="2">AVDCRST_MAG12</strain>
    </source>
</reference>
<feature type="compositionally biased region" description="Basic residues" evidence="1">
    <location>
        <begin position="1"/>
        <end position="11"/>
    </location>
</feature>
<proteinExistence type="predicted"/>
<feature type="compositionally biased region" description="Low complexity" evidence="1">
    <location>
        <begin position="173"/>
        <end position="188"/>
    </location>
</feature>
<feature type="non-terminal residue" evidence="2">
    <location>
        <position position="1"/>
    </location>
</feature>
<gene>
    <name evidence="2" type="ORF">AVDCRST_MAG12-1110</name>
</gene>
<dbReference type="EMBL" id="CADCVK010000178">
    <property type="protein sequence ID" value="CAA9475277.1"/>
    <property type="molecule type" value="Genomic_DNA"/>
</dbReference>
<name>A0A6J4RJD6_9ACTN</name>
<dbReference type="AlphaFoldDB" id="A0A6J4RJD6"/>
<protein>
    <submittedName>
        <fullName evidence="2">Uncharacterized protein</fullName>
    </submittedName>
</protein>
<evidence type="ECO:0000313" key="2">
    <source>
        <dbReference type="EMBL" id="CAA9475277.1"/>
    </source>
</evidence>
<feature type="non-terminal residue" evidence="2">
    <location>
        <position position="214"/>
    </location>
</feature>
<organism evidence="2">
    <name type="scientific">uncultured Rubrobacteraceae bacterium</name>
    <dbReference type="NCBI Taxonomy" id="349277"/>
    <lineage>
        <taxon>Bacteria</taxon>
        <taxon>Bacillati</taxon>
        <taxon>Actinomycetota</taxon>
        <taxon>Rubrobacteria</taxon>
        <taxon>Rubrobacterales</taxon>
        <taxon>Rubrobacteraceae</taxon>
        <taxon>environmental samples</taxon>
    </lineage>
</organism>
<feature type="region of interest" description="Disordered" evidence="1">
    <location>
        <begin position="94"/>
        <end position="214"/>
    </location>
</feature>
<sequence length="214" mass="22913">DGRSGLPRRSRRAGEGPCEARLLPEGRVALHAGRAVEASGTPGGVRREDGRGRRRPGLSSDRRVPRARPNGSVLPDGEEVRPVRQVVRHGLLAAAVRHRTGAPSRGRARRRLVEGKGSAPVPGPRDRRPHAQRAGRYPAARDRGDALPRPPLPRPPRRALRRGPGGSRDRPARPVAAARRGFGRPAHGQHGRAGEAGDLRPAGSALRLPGNRSL</sequence>
<accession>A0A6J4RJD6</accession>
<feature type="region of interest" description="Disordered" evidence="1">
    <location>
        <begin position="1"/>
        <end position="81"/>
    </location>
</feature>
<evidence type="ECO:0000256" key="1">
    <source>
        <dbReference type="SAM" id="MobiDB-lite"/>
    </source>
</evidence>